<proteinExistence type="predicted"/>
<dbReference type="AlphaFoldDB" id="A0A2P6U386"/>
<feature type="domain" description="AB hydrolase-1" evidence="1">
    <location>
        <begin position="71"/>
        <end position="320"/>
    </location>
</feature>
<dbReference type="EMBL" id="LHPG02000002">
    <property type="protein sequence ID" value="PRW60777.1"/>
    <property type="molecule type" value="Genomic_DNA"/>
</dbReference>
<evidence type="ECO:0000313" key="3">
    <source>
        <dbReference type="Proteomes" id="UP000239899"/>
    </source>
</evidence>
<dbReference type="STRING" id="3076.A0A2P6U386"/>
<keyword evidence="2" id="KW-0378">Hydrolase</keyword>
<accession>A0A2P6U386</accession>
<sequence>MAAEASTPGRPRPVAAASSAYLSATSSMATLDTTPSSSTEPEVHSMTLRDGRSLAYALLGARIAGAAAVCIYHHGVPASLVEAEPLAAAAAPLGIAIVAFDRPGMGGSTYNPRMSIQSVADDARQLMDHLGLRAAVQVGESGGVPYAAGFAAAHQQRTQALLLVAGLAAVHGRENAGLRKCLSSMDRFSMNWAARLGGARLISHFVKLAADRLPGMVKRGAGDSLGPCDARYLKDNEAAKDWLVRFMTRAYRPGVRGVLLDYRVLGGDWGELDVASIASRTAIWHGGGDRVVPPVHAQWWHKRVAGSELHIVPDEGHISLVGRHAEEILQDLLRGLPQPMAADE</sequence>
<keyword evidence="3" id="KW-1185">Reference proteome</keyword>
<dbReference type="Pfam" id="PF00561">
    <property type="entry name" value="Abhydrolase_1"/>
    <property type="match status" value="1"/>
</dbReference>
<evidence type="ECO:0000313" key="2">
    <source>
        <dbReference type="EMBL" id="PRW60777.1"/>
    </source>
</evidence>
<protein>
    <submittedName>
        <fullName evidence="2">2-hydroxy-6-oxo-6-phenylhexa-2,4-dienoate hydrolase</fullName>
    </submittedName>
</protein>
<evidence type="ECO:0000259" key="1">
    <source>
        <dbReference type="Pfam" id="PF00561"/>
    </source>
</evidence>
<dbReference type="InterPro" id="IPR029058">
    <property type="entry name" value="AB_hydrolase_fold"/>
</dbReference>
<dbReference type="GO" id="GO:0016787">
    <property type="term" value="F:hydrolase activity"/>
    <property type="evidence" value="ECO:0007669"/>
    <property type="project" value="UniProtKB-KW"/>
</dbReference>
<dbReference type="Proteomes" id="UP000239899">
    <property type="component" value="Unassembled WGS sequence"/>
</dbReference>
<organism evidence="2 3">
    <name type="scientific">Chlorella sorokiniana</name>
    <name type="common">Freshwater green alga</name>
    <dbReference type="NCBI Taxonomy" id="3076"/>
    <lineage>
        <taxon>Eukaryota</taxon>
        <taxon>Viridiplantae</taxon>
        <taxon>Chlorophyta</taxon>
        <taxon>core chlorophytes</taxon>
        <taxon>Trebouxiophyceae</taxon>
        <taxon>Chlorellales</taxon>
        <taxon>Chlorellaceae</taxon>
        <taxon>Chlorella clade</taxon>
        <taxon>Chlorella</taxon>
    </lineage>
</organism>
<dbReference type="PANTHER" id="PTHR43433:SF5">
    <property type="entry name" value="AB HYDROLASE-1 DOMAIN-CONTAINING PROTEIN"/>
    <property type="match status" value="1"/>
</dbReference>
<comment type="caution">
    <text evidence="2">The sequence shown here is derived from an EMBL/GenBank/DDBJ whole genome shotgun (WGS) entry which is preliminary data.</text>
</comment>
<name>A0A2P6U386_CHLSO</name>
<dbReference type="InterPro" id="IPR000073">
    <property type="entry name" value="AB_hydrolase_1"/>
</dbReference>
<dbReference type="SUPFAM" id="SSF53474">
    <property type="entry name" value="alpha/beta-Hydrolases"/>
    <property type="match status" value="1"/>
</dbReference>
<reference evidence="2 3" key="1">
    <citation type="journal article" date="2018" name="Plant J.">
        <title>Genome sequences of Chlorella sorokiniana UTEX 1602 and Micractinium conductrix SAG 241.80: implications to maltose excretion by a green alga.</title>
        <authorList>
            <person name="Arriola M.B."/>
            <person name="Velmurugan N."/>
            <person name="Zhang Y."/>
            <person name="Plunkett M.H."/>
            <person name="Hondzo H."/>
            <person name="Barney B.M."/>
        </authorList>
    </citation>
    <scope>NUCLEOTIDE SEQUENCE [LARGE SCALE GENOMIC DNA]</scope>
    <source>
        <strain evidence="3">UTEX 1602</strain>
    </source>
</reference>
<dbReference type="Gene3D" id="3.40.50.1820">
    <property type="entry name" value="alpha/beta hydrolase"/>
    <property type="match status" value="1"/>
</dbReference>
<dbReference type="PANTHER" id="PTHR43433">
    <property type="entry name" value="HYDROLASE, ALPHA/BETA FOLD FAMILY PROTEIN"/>
    <property type="match status" value="1"/>
</dbReference>
<dbReference type="InterPro" id="IPR050471">
    <property type="entry name" value="AB_hydrolase"/>
</dbReference>
<gene>
    <name evidence="2" type="ORF">C2E21_0976</name>
</gene>
<dbReference type="OrthoDB" id="294702at2759"/>